<accession>A0A2T9JXA3</accession>
<feature type="signal peptide" evidence="1">
    <location>
        <begin position="1"/>
        <end position="29"/>
    </location>
</feature>
<dbReference type="Proteomes" id="UP000245073">
    <property type="component" value="Unassembled WGS sequence"/>
</dbReference>
<dbReference type="RefSeq" id="WP_109101373.1">
    <property type="nucleotide sequence ID" value="NZ_QDKQ01000048.1"/>
</dbReference>
<sequence length="252" mass="26690">MARKIPQRFAVGAGALFLGGVLLTAPAWAAPTGGAPAKSAIMPSYGQAPPPAGYLAFCERLPGQCAGPLTAPLAEETQEAALKPQSPDSGGRFDWAMAFAASGRPAMPSPDAKAAPSGHAVKLTGGLWGRMQKINRTINRKIVPATDLEAFGASDYWALPITEGRAARGNCKHYVVEKREALIKAGIPAEALNIAVARTPWGEIHAVLLVETDAGDYVLDNLSPWVTLWHQTGYTWLQRQVDGQASQWAKVA</sequence>
<evidence type="ECO:0008006" key="4">
    <source>
        <dbReference type="Google" id="ProtNLM"/>
    </source>
</evidence>
<comment type="caution">
    <text evidence="2">The sequence shown here is derived from an EMBL/GenBank/DDBJ whole genome shotgun (WGS) entry which is preliminary data.</text>
</comment>
<reference evidence="2 3" key="1">
    <citation type="submission" date="2018-04" db="EMBL/GenBank/DDBJ databases">
        <title>The genome sequence of Caulobacter sp. 744.</title>
        <authorList>
            <person name="Gao J."/>
            <person name="Sun J."/>
        </authorList>
    </citation>
    <scope>NUCLEOTIDE SEQUENCE [LARGE SCALE GENOMIC DNA]</scope>
    <source>
        <strain evidence="2 3">774</strain>
    </source>
</reference>
<keyword evidence="1" id="KW-0732">Signal</keyword>
<dbReference type="AlphaFoldDB" id="A0A2T9JXA3"/>
<proteinExistence type="predicted"/>
<evidence type="ECO:0000313" key="3">
    <source>
        <dbReference type="Proteomes" id="UP000245073"/>
    </source>
</evidence>
<evidence type="ECO:0000313" key="2">
    <source>
        <dbReference type="EMBL" id="PVM88357.1"/>
    </source>
</evidence>
<dbReference type="Pfam" id="PF06035">
    <property type="entry name" value="Peptidase_C93"/>
    <property type="match status" value="1"/>
</dbReference>
<organism evidence="2 3">
    <name type="scientific">Caulobacter endophyticus</name>
    <dbReference type="NCBI Taxonomy" id="2172652"/>
    <lineage>
        <taxon>Bacteria</taxon>
        <taxon>Pseudomonadati</taxon>
        <taxon>Pseudomonadota</taxon>
        <taxon>Alphaproteobacteria</taxon>
        <taxon>Caulobacterales</taxon>
        <taxon>Caulobacteraceae</taxon>
        <taxon>Caulobacter</taxon>
    </lineage>
</organism>
<protein>
    <recommendedName>
        <fullName evidence="4">Transglutaminase-like cysteine proteinase BTLCP</fullName>
    </recommendedName>
</protein>
<dbReference type="OrthoDB" id="7206808at2"/>
<keyword evidence="3" id="KW-1185">Reference proteome</keyword>
<name>A0A2T9JXA3_9CAUL</name>
<dbReference type="InterPro" id="IPR010319">
    <property type="entry name" value="Transglutaminase-like_Cys_pept"/>
</dbReference>
<evidence type="ECO:0000256" key="1">
    <source>
        <dbReference type="SAM" id="SignalP"/>
    </source>
</evidence>
<dbReference type="PANTHER" id="PTHR39327">
    <property type="match status" value="1"/>
</dbReference>
<feature type="chain" id="PRO_5015786225" description="Transglutaminase-like cysteine proteinase BTLCP" evidence="1">
    <location>
        <begin position="30"/>
        <end position="252"/>
    </location>
</feature>
<dbReference type="Gene3D" id="3.10.620.30">
    <property type="match status" value="1"/>
</dbReference>
<dbReference type="PANTHER" id="PTHR39327:SF1">
    <property type="entry name" value="BLR5470 PROTEIN"/>
    <property type="match status" value="1"/>
</dbReference>
<dbReference type="EMBL" id="QDKQ01000048">
    <property type="protein sequence ID" value="PVM88357.1"/>
    <property type="molecule type" value="Genomic_DNA"/>
</dbReference>
<gene>
    <name evidence="2" type="ORF">DDF67_13350</name>
</gene>